<comment type="caution">
    <text evidence="2">The sequence shown here is derived from an EMBL/GenBank/DDBJ whole genome shotgun (WGS) entry which is preliminary data.</text>
</comment>
<dbReference type="Proteomes" id="UP000824120">
    <property type="component" value="Chromosome 5"/>
</dbReference>
<evidence type="ECO:0000313" key="2">
    <source>
        <dbReference type="EMBL" id="KAG5604085.1"/>
    </source>
</evidence>
<accession>A0A9J5YW74</accession>
<evidence type="ECO:0000256" key="1">
    <source>
        <dbReference type="SAM" id="MobiDB-lite"/>
    </source>
</evidence>
<gene>
    <name evidence="2" type="ORF">H5410_025577</name>
</gene>
<feature type="region of interest" description="Disordered" evidence="1">
    <location>
        <begin position="40"/>
        <end position="63"/>
    </location>
</feature>
<sequence length="63" mass="7568">MEKEKSKLKKSYLCELRNRVNMANKRKVLMIYDKRKRKVGFHRAPGGNTGRKKKELKFENPIF</sequence>
<name>A0A9J5YW74_SOLCO</name>
<keyword evidence="3" id="KW-1185">Reference proteome</keyword>
<protein>
    <submittedName>
        <fullName evidence="2">Uncharacterized protein</fullName>
    </submittedName>
</protein>
<evidence type="ECO:0000313" key="3">
    <source>
        <dbReference type="Proteomes" id="UP000824120"/>
    </source>
</evidence>
<dbReference type="OrthoDB" id="10560782at2759"/>
<proteinExistence type="predicted"/>
<dbReference type="EMBL" id="JACXVP010000005">
    <property type="protein sequence ID" value="KAG5604085.1"/>
    <property type="molecule type" value="Genomic_DNA"/>
</dbReference>
<dbReference type="AlphaFoldDB" id="A0A9J5YW74"/>
<organism evidence="2 3">
    <name type="scientific">Solanum commersonii</name>
    <name type="common">Commerson's wild potato</name>
    <name type="synonym">Commerson's nightshade</name>
    <dbReference type="NCBI Taxonomy" id="4109"/>
    <lineage>
        <taxon>Eukaryota</taxon>
        <taxon>Viridiplantae</taxon>
        <taxon>Streptophyta</taxon>
        <taxon>Embryophyta</taxon>
        <taxon>Tracheophyta</taxon>
        <taxon>Spermatophyta</taxon>
        <taxon>Magnoliopsida</taxon>
        <taxon>eudicotyledons</taxon>
        <taxon>Gunneridae</taxon>
        <taxon>Pentapetalae</taxon>
        <taxon>asterids</taxon>
        <taxon>lamiids</taxon>
        <taxon>Solanales</taxon>
        <taxon>Solanaceae</taxon>
        <taxon>Solanoideae</taxon>
        <taxon>Solaneae</taxon>
        <taxon>Solanum</taxon>
    </lineage>
</organism>
<reference evidence="2 3" key="1">
    <citation type="submission" date="2020-09" db="EMBL/GenBank/DDBJ databases">
        <title>De no assembly of potato wild relative species, Solanum commersonii.</title>
        <authorList>
            <person name="Cho K."/>
        </authorList>
    </citation>
    <scope>NUCLEOTIDE SEQUENCE [LARGE SCALE GENOMIC DNA]</scope>
    <source>
        <strain evidence="2">LZ3.2</strain>
        <tissue evidence="2">Leaf</tissue>
    </source>
</reference>